<dbReference type="Pfam" id="PF13349">
    <property type="entry name" value="DUF4097"/>
    <property type="match status" value="1"/>
</dbReference>
<evidence type="ECO:0000313" key="4">
    <source>
        <dbReference type="Proteomes" id="UP001172083"/>
    </source>
</evidence>
<proteinExistence type="predicted"/>
<protein>
    <submittedName>
        <fullName evidence="3">DUF4097 family beta strand repeat-containing protein</fullName>
    </submittedName>
</protein>
<dbReference type="PANTHER" id="PTHR34094:SF1">
    <property type="entry name" value="PROTEIN FAM185A"/>
    <property type="match status" value="1"/>
</dbReference>
<keyword evidence="1" id="KW-0732">Signal</keyword>
<dbReference type="InterPro" id="IPR025164">
    <property type="entry name" value="Toastrack_DUF4097"/>
</dbReference>
<evidence type="ECO:0000313" key="3">
    <source>
        <dbReference type="EMBL" id="MDN5215607.1"/>
    </source>
</evidence>
<feature type="signal peptide" evidence="1">
    <location>
        <begin position="1"/>
        <end position="20"/>
    </location>
</feature>
<name>A0ABT8LCU8_9BACT</name>
<evidence type="ECO:0000259" key="2">
    <source>
        <dbReference type="Pfam" id="PF13349"/>
    </source>
</evidence>
<sequence>MKKQLFIYALLCGLYPTTNAQTYKVAAASSVKELEIIISNTHLDIQGHDGNEILITSKYNVETDERAVGLTTIYQTAEDNTGIGINLTQSTEKITLLKVSRRKEGSFLIRVPKKLHLVISENEWQGEEINITDMPGSIRVHANNSDISLKNVQGPVYAKTTSGDITGTFSNRTKIKQANISSVSGTIDISLPADLPANLDISSISGEIYSDFDLQLKKADHHKGLEKIGGGRKTKATINGGGIKLVFSSISDDVYVRKIASN</sequence>
<reference evidence="3" key="1">
    <citation type="submission" date="2023-06" db="EMBL/GenBank/DDBJ databases">
        <title>Genomic of Agaribacillus aureum.</title>
        <authorList>
            <person name="Wang G."/>
        </authorList>
    </citation>
    <scope>NUCLEOTIDE SEQUENCE</scope>
    <source>
        <strain evidence="3">BMA12</strain>
    </source>
</reference>
<dbReference type="Proteomes" id="UP001172083">
    <property type="component" value="Unassembled WGS sequence"/>
</dbReference>
<evidence type="ECO:0000256" key="1">
    <source>
        <dbReference type="SAM" id="SignalP"/>
    </source>
</evidence>
<comment type="caution">
    <text evidence="3">The sequence shown here is derived from an EMBL/GenBank/DDBJ whole genome shotgun (WGS) entry which is preliminary data.</text>
</comment>
<feature type="domain" description="DUF4097" evidence="2">
    <location>
        <begin position="139"/>
        <end position="232"/>
    </location>
</feature>
<dbReference type="EMBL" id="JAUJEB010000007">
    <property type="protein sequence ID" value="MDN5215607.1"/>
    <property type="molecule type" value="Genomic_DNA"/>
</dbReference>
<dbReference type="PANTHER" id="PTHR34094">
    <property type="match status" value="1"/>
</dbReference>
<accession>A0ABT8LCU8</accession>
<feature type="chain" id="PRO_5047099471" evidence="1">
    <location>
        <begin position="21"/>
        <end position="262"/>
    </location>
</feature>
<keyword evidence="4" id="KW-1185">Reference proteome</keyword>
<gene>
    <name evidence="3" type="ORF">QQ020_26255</name>
</gene>
<dbReference type="RefSeq" id="WP_346760946.1">
    <property type="nucleotide sequence ID" value="NZ_JAUJEB010000007.1"/>
</dbReference>
<organism evidence="3 4">
    <name type="scientific">Agaribacillus aureus</name>
    <dbReference type="NCBI Taxonomy" id="3051825"/>
    <lineage>
        <taxon>Bacteria</taxon>
        <taxon>Pseudomonadati</taxon>
        <taxon>Bacteroidota</taxon>
        <taxon>Cytophagia</taxon>
        <taxon>Cytophagales</taxon>
        <taxon>Splendidivirgaceae</taxon>
        <taxon>Agaribacillus</taxon>
    </lineage>
</organism>